<dbReference type="Gene3D" id="3.40.50.720">
    <property type="entry name" value="NAD(P)-binding Rossmann-like Domain"/>
    <property type="match status" value="1"/>
</dbReference>
<evidence type="ECO:0000256" key="2">
    <source>
        <dbReference type="SAM" id="MobiDB-lite"/>
    </source>
</evidence>
<evidence type="ECO:0000259" key="3">
    <source>
        <dbReference type="Pfam" id="PF01232"/>
    </source>
</evidence>
<protein>
    <recommendedName>
        <fullName evidence="3">Mannitol dehydrogenase N-terminal domain-containing protein</fullName>
    </recommendedName>
</protein>
<dbReference type="SUPFAM" id="SSF51735">
    <property type="entry name" value="NAD(P)-binding Rossmann-fold domains"/>
    <property type="match status" value="1"/>
</dbReference>
<evidence type="ECO:0000256" key="1">
    <source>
        <dbReference type="ARBA" id="ARBA00023002"/>
    </source>
</evidence>
<dbReference type="InterPro" id="IPR036291">
    <property type="entry name" value="NAD(P)-bd_dom_sf"/>
</dbReference>
<dbReference type="EMBL" id="AP027735">
    <property type="protein sequence ID" value="BDZ58358.1"/>
    <property type="molecule type" value="Genomic_DNA"/>
</dbReference>
<evidence type="ECO:0000313" key="5">
    <source>
        <dbReference type="Proteomes" id="UP001321421"/>
    </source>
</evidence>
<sequence>MSNAPIPLSDKTIGELADRLPTPTYDRGRVTPGIVHLGVGGFHRAHQAMYLDALMNRGEALDWGIVGVGVLPHDRRIAETLQAQDGLYTLVQKHPDGRLEARVVGSIVRMLLAPDDPEAVLQAMADPRVRIVSLTITEGSYLVNQATGSSTPTTPRSSPTSCRARCPPPRSA</sequence>
<dbReference type="PANTHER" id="PTHR43362:SF1">
    <property type="entry name" value="MANNITOL DEHYDROGENASE 2-RELATED"/>
    <property type="match status" value="1"/>
</dbReference>
<keyword evidence="1" id="KW-0560">Oxidoreductase</keyword>
<feature type="domain" description="Mannitol dehydrogenase N-terminal" evidence="3">
    <location>
        <begin position="33"/>
        <end position="139"/>
    </location>
</feature>
<keyword evidence="5" id="KW-1185">Reference proteome</keyword>
<proteinExistence type="predicted"/>
<accession>A0ABN6YS48</accession>
<dbReference type="InterPro" id="IPR050988">
    <property type="entry name" value="Mannitol_DH/Oxidoreductase"/>
</dbReference>
<dbReference type="Pfam" id="PF01232">
    <property type="entry name" value="Mannitol_dh"/>
    <property type="match status" value="1"/>
</dbReference>
<name>A0ABN6YS48_9MICO</name>
<gene>
    <name evidence="4" type="ORF">GCM10025872_20150</name>
</gene>
<feature type="compositionally biased region" description="Low complexity" evidence="2">
    <location>
        <begin position="149"/>
        <end position="165"/>
    </location>
</feature>
<feature type="region of interest" description="Disordered" evidence="2">
    <location>
        <begin position="145"/>
        <end position="172"/>
    </location>
</feature>
<evidence type="ECO:0000313" key="4">
    <source>
        <dbReference type="EMBL" id="BDZ58358.1"/>
    </source>
</evidence>
<dbReference type="Proteomes" id="UP001321421">
    <property type="component" value="Chromosome"/>
</dbReference>
<dbReference type="InterPro" id="IPR013131">
    <property type="entry name" value="Mannitol_DH_N"/>
</dbReference>
<reference evidence="5" key="1">
    <citation type="journal article" date="2019" name="Int. J. Syst. Evol. Microbiol.">
        <title>The Global Catalogue of Microorganisms (GCM) 10K type strain sequencing project: providing services to taxonomists for standard genome sequencing and annotation.</title>
        <authorList>
            <consortium name="The Broad Institute Genomics Platform"/>
            <consortium name="The Broad Institute Genome Sequencing Center for Infectious Disease"/>
            <person name="Wu L."/>
            <person name="Ma J."/>
        </authorList>
    </citation>
    <scope>NUCLEOTIDE SEQUENCE [LARGE SCALE GENOMIC DNA]</scope>
    <source>
        <strain evidence="5">NBRC 110608</strain>
    </source>
</reference>
<dbReference type="PANTHER" id="PTHR43362">
    <property type="entry name" value="MANNITOL DEHYDROGENASE DSF1-RELATED"/>
    <property type="match status" value="1"/>
</dbReference>
<organism evidence="4 5">
    <name type="scientific">Barrientosiimonas endolithica</name>
    <dbReference type="NCBI Taxonomy" id="1535208"/>
    <lineage>
        <taxon>Bacteria</taxon>
        <taxon>Bacillati</taxon>
        <taxon>Actinomycetota</taxon>
        <taxon>Actinomycetes</taxon>
        <taxon>Micrococcales</taxon>
        <taxon>Dermacoccaceae</taxon>
        <taxon>Barrientosiimonas</taxon>
    </lineage>
</organism>